<dbReference type="InterPro" id="IPR018392">
    <property type="entry name" value="LysM"/>
</dbReference>
<keyword evidence="2" id="KW-0732">Signal</keyword>
<accession>A0ABS6FBA5</accession>
<feature type="signal peptide" evidence="2">
    <location>
        <begin position="1"/>
        <end position="23"/>
    </location>
</feature>
<evidence type="ECO:0000256" key="1">
    <source>
        <dbReference type="SAM" id="MobiDB-lite"/>
    </source>
</evidence>
<feature type="compositionally biased region" description="Low complexity" evidence="1">
    <location>
        <begin position="144"/>
        <end position="178"/>
    </location>
</feature>
<protein>
    <recommendedName>
        <fullName evidence="5">LysM domain-containing protein</fullName>
    </recommendedName>
</protein>
<dbReference type="CDD" id="cd00118">
    <property type="entry name" value="LysM"/>
    <property type="match status" value="1"/>
</dbReference>
<keyword evidence="4" id="KW-1185">Reference proteome</keyword>
<dbReference type="EMBL" id="JAHLQN010000001">
    <property type="protein sequence ID" value="MBU5627373.1"/>
    <property type="molecule type" value="Genomic_DNA"/>
</dbReference>
<organism evidence="3 4">
    <name type="scientific">Dysosmobacter acutus</name>
    <dbReference type="NCBI Taxonomy" id="2841504"/>
    <lineage>
        <taxon>Bacteria</taxon>
        <taxon>Bacillati</taxon>
        <taxon>Bacillota</taxon>
        <taxon>Clostridia</taxon>
        <taxon>Eubacteriales</taxon>
        <taxon>Oscillospiraceae</taxon>
        <taxon>Dysosmobacter</taxon>
    </lineage>
</organism>
<comment type="caution">
    <text evidence="3">The sequence shown here is derived from an EMBL/GenBank/DDBJ whole genome shotgun (WGS) entry which is preliminary data.</text>
</comment>
<dbReference type="Proteomes" id="UP000787672">
    <property type="component" value="Unassembled WGS sequence"/>
</dbReference>
<evidence type="ECO:0008006" key="5">
    <source>
        <dbReference type="Google" id="ProtNLM"/>
    </source>
</evidence>
<evidence type="ECO:0000313" key="3">
    <source>
        <dbReference type="EMBL" id="MBU5627373.1"/>
    </source>
</evidence>
<reference evidence="3 4" key="1">
    <citation type="submission" date="2021-06" db="EMBL/GenBank/DDBJ databases">
        <authorList>
            <person name="Sun Q."/>
            <person name="Li D."/>
        </authorList>
    </citation>
    <scope>NUCLEOTIDE SEQUENCE [LARGE SCALE GENOMIC DNA]</scope>
    <source>
        <strain evidence="3 4">MSJ-2</strain>
    </source>
</reference>
<feature type="chain" id="PRO_5046504038" description="LysM domain-containing protein" evidence="2">
    <location>
        <begin position="24"/>
        <end position="221"/>
    </location>
</feature>
<evidence type="ECO:0000313" key="4">
    <source>
        <dbReference type="Proteomes" id="UP000787672"/>
    </source>
</evidence>
<proteinExistence type="predicted"/>
<dbReference type="RefSeq" id="WP_216632742.1">
    <property type="nucleotide sequence ID" value="NZ_JAHLQN010000001.1"/>
</dbReference>
<sequence length="221" mass="23012">MKKLATLFLSLVLCMGLAVPAFAAGYEAHTFTADDATIAFEAVSISKTTIKLVGMEGDPVSSEVTMVTIKPGSTVTVKDNAGYGFVSLYGYVLEESGVYGMTMAAYELATGTADNAFVGNPDLIIELSGSDKIYLKLGDGNSAATEPATPTAPVTPAEPTVPADKPAQPEQPAPSASPDTYAVKKGDTYGTIALNTYGTYGVWRELYSANKSVKLVPGVEC</sequence>
<feature type="region of interest" description="Disordered" evidence="1">
    <location>
        <begin position="144"/>
        <end position="181"/>
    </location>
</feature>
<name>A0ABS6FBA5_9FIRM</name>
<evidence type="ECO:0000256" key="2">
    <source>
        <dbReference type="SAM" id="SignalP"/>
    </source>
</evidence>
<gene>
    <name evidence="3" type="ORF">KQI82_10685</name>
</gene>